<dbReference type="PROSITE" id="PS00028">
    <property type="entry name" value="ZINC_FINGER_C2H2_1"/>
    <property type="match status" value="2"/>
</dbReference>
<keyword evidence="1" id="KW-0479">Metal-binding</keyword>
<evidence type="ECO:0000259" key="7">
    <source>
        <dbReference type="PROSITE" id="PS50157"/>
    </source>
</evidence>
<sequence length="302" mass="33652">MAMCNTSSDSSPKRKVSKELASSDLNKMNSPPLKDLRMYPWNWGESASEIQLSPGSGTSYSSEAELLNSSPDDSVGLSTNSSNQKQKESGRRGRPKLDSLTNLILEGSSSKSSIRCNVCNRVFPRGKSLQAHMRTHTGERPYVCKFLNCGKAFAQSGQLKTHQRLHTGEKPFCCSVVGCTSRFTHANRHCSHHPWAVLQREQSTPQQLRTPVPFNDENSCKQEFRNKRYVNGNVHLRQRKFQEELEEASISDDTSVKTIVPEMEVLSNEHKAKLLGALALLELARAPVTQQNSCSVNIESSK</sequence>
<feature type="compositionally biased region" description="Polar residues" evidence="6">
    <location>
        <begin position="1"/>
        <end position="10"/>
    </location>
</feature>
<evidence type="ECO:0000256" key="4">
    <source>
        <dbReference type="ARBA" id="ARBA00022833"/>
    </source>
</evidence>
<dbReference type="InterPro" id="IPR013087">
    <property type="entry name" value="Znf_C2H2_type"/>
</dbReference>
<feature type="region of interest" description="Disordered" evidence="6">
    <location>
        <begin position="1"/>
        <end position="38"/>
    </location>
</feature>
<feature type="domain" description="C2H2-type" evidence="7">
    <location>
        <begin position="142"/>
        <end position="171"/>
    </location>
</feature>
<accession>A0ABM1B7X8</accession>
<feature type="compositionally biased region" description="Basic and acidic residues" evidence="6">
    <location>
        <begin position="85"/>
        <end position="97"/>
    </location>
</feature>
<evidence type="ECO:0000256" key="5">
    <source>
        <dbReference type="PROSITE-ProRule" id="PRU00042"/>
    </source>
</evidence>
<keyword evidence="4" id="KW-0862">Zinc</keyword>
<feature type="domain" description="C2H2-type" evidence="7">
    <location>
        <begin position="114"/>
        <end position="141"/>
    </location>
</feature>
<dbReference type="RefSeq" id="XP_013776623.1">
    <property type="nucleotide sequence ID" value="XM_013921169.2"/>
</dbReference>
<keyword evidence="3 5" id="KW-0863">Zinc-finger</keyword>
<evidence type="ECO:0000256" key="2">
    <source>
        <dbReference type="ARBA" id="ARBA00022737"/>
    </source>
</evidence>
<feature type="compositionally biased region" description="Polar residues" evidence="6">
    <location>
        <begin position="50"/>
        <end position="84"/>
    </location>
</feature>
<protein>
    <submittedName>
        <fullName evidence="9">Zinc finger protein 367-like</fullName>
    </submittedName>
</protein>
<feature type="region of interest" description="Disordered" evidence="6">
    <location>
        <begin position="50"/>
        <end position="101"/>
    </location>
</feature>
<proteinExistence type="predicted"/>
<evidence type="ECO:0000256" key="3">
    <source>
        <dbReference type="ARBA" id="ARBA00022771"/>
    </source>
</evidence>
<keyword evidence="8" id="KW-1185">Reference proteome</keyword>
<dbReference type="InterPro" id="IPR036236">
    <property type="entry name" value="Znf_C2H2_sf"/>
</dbReference>
<dbReference type="PANTHER" id="PTHR14003">
    <property type="entry name" value="TRANSCRIPTIONAL REPRESSOR PROTEIN YY"/>
    <property type="match status" value="1"/>
</dbReference>
<evidence type="ECO:0000256" key="6">
    <source>
        <dbReference type="SAM" id="MobiDB-lite"/>
    </source>
</evidence>
<gene>
    <name evidence="9" type="primary">LOC106461350</name>
</gene>
<dbReference type="Pfam" id="PF13912">
    <property type="entry name" value="zf-C2H2_6"/>
    <property type="match status" value="1"/>
</dbReference>
<evidence type="ECO:0000313" key="8">
    <source>
        <dbReference type="Proteomes" id="UP000694941"/>
    </source>
</evidence>
<dbReference type="Gene3D" id="3.30.160.60">
    <property type="entry name" value="Classic Zinc Finger"/>
    <property type="match status" value="2"/>
</dbReference>
<dbReference type="SMART" id="SM00355">
    <property type="entry name" value="ZnF_C2H2"/>
    <property type="match status" value="2"/>
</dbReference>
<dbReference type="PANTHER" id="PTHR14003:SF26">
    <property type="entry name" value="ZINC FINGER PROTEIN 367"/>
    <property type="match status" value="1"/>
</dbReference>
<dbReference type="PROSITE" id="PS50157">
    <property type="entry name" value="ZINC_FINGER_C2H2_2"/>
    <property type="match status" value="2"/>
</dbReference>
<evidence type="ECO:0000313" key="9">
    <source>
        <dbReference type="RefSeq" id="XP_013776623.1"/>
    </source>
</evidence>
<name>A0ABM1B7X8_LIMPO</name>
<organism evidence="8 9">
    <name type="scientific">Limulus polyphemus</name>
    <name type="common">Atlantic horseshoe crab</name>
    <dbReference type="NCBI Taxonomy" id="6850"/>
    <lineage>
        <taxon>Eukaryota</taxon>
        <taxon>Metazoa</taxon>
        <taxon>Ecdysozoa</taxon>
        <taxon>Arthropoda</taxon>
        <taxon>Chelicerata</taxon>
        <taxon>Merostomata</taxon>
        <taxon>Xiphosura</taxon>
        <taxon>Limulidae</taxon>
        <taxon>Limulus</taxon>
    </lineage>
</organism>
<keyword evidence="2" id="KW-0677">Repeat</keyword>
<dbReference type="Proteomes" id="UP000694941">
    <property type="component" value="Unplaced"/>
</dbReference>
<reference evidence="9" key="1">
    <citation type="submission" date="2025-08" db="UniProtKB">
        <authorList>
            <consortium name="RefSeq"/>
        </authorList>
    </citation>
    <scope>IDENTIFICATION</scope>
    <source>
        <tissue evidence="9">Muscle</tissue>
    </source>
</reference>
<dbReference type="SUPFAM" id="SSF57667">
    <property type="entry name" value="beta-beta-alpha zinc fingers"/>
    <property type="match status" value="1"/>
</dbReference>
<dbReference type="GeneID" id="106461350"/>
<evidence type="ECO:0000256" key="1">
    <source>
        <dbReference type="ARBA" id="ARBA00022723"/>
    </source>
</evidence>
<dbReference type="Pfam" id="PF00096">
    <property type="entry name" value="zf-C2H2"/>
    <property type="match status" value="1"/>
</dbReference>